<dbReference type="GO" id="GO:0016747">
    <property type="term" value="F:acyltransferase activity, transferring groups other than amino-acyl groups"/>
    <property type="evidence" value="ECO:0007669"/>
    <property type="project" value="InterPro"/>
</dbReference>
<dbReference type="InterPro" id="IPR016181">
    <property type="entry name" value="Acyl_CoA_acyltransferase"/>
</dbReference>
<evidence type="ECO:0000256" key="1">
    <source>
        <dbReference type="ARBA" id="ARBA00022679"/>
    </source>
</evidence>
<evidence type="ECO:0000313" key="4">
    <source>
        <dbReference type="EMBL" id="PJI92998.1"/>
    </source>
</evidence>
<dbReference type="Proteomes" id="UP000228531">
    <property type="component" value="Unassembled WGS sequence"/>
</dbReference>
<reference evidence="4 5" key="1">
    <citation type="submission" date="2017-11" db="EMBL/GenBank/DDBJ databases">
        <title>Genomic Encyclopedia of Archaeal and Bacterial Type Strains, Phase II (KMG-II): From Individual Species to Whole Genera.</title>
        <authorList>
            <person name="Goeker M."/>
        </authorList>
    </citation>
    <scope>NUCLEOTIDE SEQUENCE [LARGE SCALE GENOMIC DNA]</scope>
    <source>
        <strain evidence="4 5">DSM 29128</strain>
    </source>
</reference>
<dbReference type="PANTHER" id="PTHR43877">
    <property type="entry name" value="AMINOALKYLPHOSPHONATE N-ACETYLTRANSFERASE-RELATED-RELATED"/>
    <property type="match status" value="1"/>
</dbReference>
<dbReference type="PROSITE" id="PS51186">
    <property type="entry name" value="GNAT"/>
    <property type="match status" value="1"/>
</dbReference>
<dbReference type="OrthoDB" id="9803233at2"/>
<sequence length="150" mass="16456">MIIVERTDPHHPQATALLKQSHALMKSLFPPEDNFYLDIDDLVAPSIHFYAAREGGDILGTGALMIKPDYGEVKSMFVSEAARGKGVAAAILRQIEDTAREEGVSILKLETGNLLHAAHRLYARHGFTNCGVFGDYVTAKSSLFMEKPLT</sequence>
<dbReference type="EMBL" id="PGTY01000001">
    <property type="protein sequence ID" value="PJI92998.1"/>
    <property type="molecule type" value="Genomic_DNA"/>
</dbReference>
<feature type="domain" description="N-acetyltransferase" evidence="3">
    <location>
        <begin position="1"/>
        <end position="150"/>
    </location>
</feature>
<accession>A0A2M8WPY5</accession>
<dbReference type="SUPFAM" id="SSF55729">
    <property type="entry name" value="Acyl-CoA N-acyltransferases (Nat)"/>
    <property type="match status" value="1"/>
</dbReference>
<keyword evidence="1 4" id="KW-0808">Transferase</keyword>
<protein>
    <submittedName>
        <fullName evidence="4">Putative acetyltransferase</fullName>
    </submittedName>
</protein>
<comment type="caution">
    <text evidence="4">The sequence shown here is derived from an EMBL/GenBank/DDBJ whole genome shotgun (WGS) entry which is preliminary data.</text>
</comment>
<evidence type="ECO:0000256" key="2">
    <source>
        <dbReference type="ARBA" id="ARBA00023315"/>
    </source>
</evidence>
<evidence type="ECO:0000313" key="5">
    <source>
        <dbReference type="Proteomes" id="UP000228531"/>
    </source>
</evidence>
<proteinExistence type="predicted"/>
<dbReference type="CDD" id="cd04301">
    <property type="entry name" value="NAT_SF"/>
    <property type="match status" value="1"/>
</dbReference>
<dbReference type="RefSeq" id="WP_100367752.1">
    <property type="nucleotide sequence ID" value="NZ_PGTY01000001.1"/>
</dbReference>
<name>A0A2M8WPY5_9RHOB</name>
<gene>
    <name evidence="4" type="ORF">BC777_1865</name>
</gene>
<dbReference type="AlphaFoldDB" id="A0A2M8WPY5"/>
<dbReference type="PANTHER" id="PTHR43877:SF5">
    <property type="entry name" value="BLL8307 PROTEIN"/>
    <property type="match status" value="1"/>
</dbReference>
<organism evidence="4 5">
    <name type="scientific">Yoonia maricola</name>
    <dbReference type="NCBI Taxonomy" id="420999"/>
    <lineage>
        <taxon>Bacteria</taxon>
        <taxon>Pseudomonadati</taxon>
        <taxon>Pseudomonadota</taxon>
        <taxon>Alphaproteobacteria</taxon>
        <taxon>Rhodobacterales</taxon>
        <taxon>Paracoccaceae</taxon>
        <taxon>Yoonia</taxon>
    </lineage>
</organism>
<dbReference type="InterPro" id="IPR050832">
    <property type="entry name" value="Bact_Acetyltransf"/>
</dbReference>
<dbReference type="Pfam" id="PF00583">
    <property type="entry name" value="Acetyltransf_1"/>
    <property type="match status" value="1"/>
</dbReference>
<dbReference type="Gene3D" id="3.40.630.30">
    <property type="match status" value="1"/>
</dbReference>
<keyword evidence="2" id="KW-0012">Acyltransferase</keyword>
<dbReference type="InterPro" id="IPR000182">
    <property type="entry name" value="GNAT_dom"/>
</dbReference>
<evidence type="ECO:0000259" key="3">
    <source>
        <dbReference type="PROSITE" id="PS51186"/>
    </source>
</evidence>
<keyword evidence="5" id="KW-1185">Reference proteome</keyword>